<dbReference type="Gene3D" id="3.30.1490.20">
    <property type="entry name" value="ATP-grasp fold, A domain"/>
    <property type="match status" value="1"/>
</dbReference>
<comment type="function">
    <text evidence="2">Catalyzes the phosphorylation of pyruvate to phosphoenolpyruvate.</text>
</comment>
<feature type="domain" description="PEP-utilising enzyme C-terminal" evidence="17">
    <location>
        <begin position="448"/>
        <end position="715"/>
    </location>
</feature>
<evidence type="ECO:0000256" key="5">
    <source>
        <dbReference type="ARBA" id="ARBA00011996"/>
    </source>
</evidence>
<keyword evidence="10" id="KW-0418">Kinase</keyword>
<dbReference type="Gene3D" id="3.20.20.60">
    <property type="entry name" value="Phosphoenolpyruvate-binding domains"/>
    <property type="match status" value="1"/>
</dbReference>
<evidence type="ECO:0000256" key="7">
    <source>
        <dbReference type="ARBA" id="ARBA00022679"/>
    </source>
</evidence>
<dbReference type="Gene3D" id="3.50.30.10">
    <property type="entry name" value="Phosphohistidine domain"/>
    <property type="match status" value="1"/>
</dbReference>
<dbReference type="Pfam" id="PF02896">
    <property type="entry name" value="PEP-utilizers_C"/>
    <property type="match status" value="1"/>
</dbReference>
<dbReference type="GO" id="GO:0046872">
    <property type="term" value="F:metal ion binding"/>
    <property type="evidence" value="ECO:0007669"/>
    <property type="project" value="UniProtKB-KW"/>
</dbReference>
<dbReference type="InterPro" id="IPR002192">
    <property type="entry name" value="PPDK_AMP/ATP-bd"/>
</dbReference>
<dbReference type="GO" id="GO:0005524">
    <property type="term" value="F:ATP binding"/>
    <property type="evidence" value="ECO:0007669"/>
    <property type="project" value="UniProtKB-KW"/>
</dbReference>
<dbReference type="InterPro" id="IPR006319">
    <property type="entry name" value="PEP_synth"/>
</dbReference>
<comment type="similarity">
    <text evidence="4">Belongs to the PEP-utilizing enzyme family.</text>
</comment>
<dbReference type="InterPro" id="IPR036637">
    <property type="entry name" value="Phosphohistidine_dom_sf"/>
</dbReference>
<organism evidence="18 19">
    <name type="scientific">Pannus brasiliensis CCIBt3594</name>
    <dbReference type="NCBI Taxonomy" id="1427578"/>
    <lineage>
        <taxon>Bacteria</taxon>
        <taxon>Bacillati</taxon>
        <taxon>Cyanobacteriota</taxon>
        <taxon>Cyanophyceae</taxon>
        <taxon>Oscillatoriophycideae</taxon>
        <taxon>Chroococcales</taxon>
        <taxon>Microcystaceae</taxon>
        <taxon>Pannus</taxon>
    </lineage>
</organism>
<comment type="caution">
    <text evidence="18">The sequence shown here is derived from an EMBL/GenBank/DDBJ whole genome shotgun (WGS) entry which is preliminary data.</text>
</comment>
<dbReference type="EC" id="2.7.9.2" evidence="5"/>
<dbReference type="RefSeq" id="WP_332866477.1">
    <property type="nucleotide sequence ID" value="NZ_JBAFSM010000038.1"/>
</dbReference>
<keyword evidence="7" id="KW-0808">Transferase</keyword>
<keyword evidence="12" id="KW-0460">Magnesium</keyword>
<evidence type="ECO:0000256" key="11">
    <source>
        <dbReference type="ARBA" id="ARBA00022840"/>
    </source>
</evidence>
<feature type="domain" description="PEP-utilising enzyme mobile" evidence="15">
    <location>
        <begin position="351"/>
        <end position="420"/>
    </location>
</feature>
<reference evidence="18 19" key="1">
    <citation type="submission" date="2024-01" db="EMBL/GenBank/DDBJ databases">
        <title>Genomic insights into the taxonomy and metabolism of the cyanobacterium Pannus brasiliensis CCIBt3594.</title>
        <authorList>
            <person name="Machado M."/>
            <person name="Botero N.B."/>
            <person name="Andreote A.P.D."/>
            <person name="Feitosa A.M.T."/>
            <person name="Popin R."/>
            <person name="Sivonen K."/>
            <person name="Fiore M.F."/>
        </authorList>
    </citation>
    <scope>NUCLEOTIDE SEQUENCE [LARGE SCALE GENOMIC DNA]</scope>
    <source>
        <strain evidence="18 19">CCIBt3594</strain>
    </source>
</reference>
<dbReference type="Pfam" id="PF01326">
    <property type="entry name" value="PPDK_N"/>
    <property type="match status" value="1"/>
</dbReference>
<dbReference type="PANTHER" id="PTHR43030:SF1">
    <property type="entry name" value="PHOSPHOENOLPYRUVATE SYNTHASE"/>
    <property type="match status" value="1"/>
</dbReference>
<keyword evidence="19" id="KW-1185">Reference proteome</keyword>
<keyword evidence="8" id="KW-0479">Metal-binding</keyword>
<dbReference type="SUPFAM" id="SSF52009">
    <property type="entry name" value="Phosphohistidine domain"/>
    <property type="match status" value="1"/>
</dbReference>
<dbReference type="GO" id="GO:0008986">
    <property type="term" value="F:pyruvate, water dikinase activity"/>
    <property type="evidence" value="ECO:0007669"/>
    <property type="project" value="UniProtKB-EC"/>
</dbReference>
<evidence type="ECO:0000256" key="1">
    <source>
        <dbReference type="ARBA" id="ARBA00001946"/>
    </source>
</evidence>
<dbReference type="InterPro" id="IPR015813">
    <property type="entry name" value="Pyrv/PenolPyrv_kinase-like_dom"/>
</dbReference>
<keyword evidence="11" id="KW-0067">ATP-binding</keyword>
<feature type="domain" description="Pyruvate phosphate dikinase AMP/ATP-binding" evidence="16">
    <location>
        <begin position="16"/>
        <end position="313"/>
    </location>
</feature>
<dbReference type="InterPro" id="IPR013815">
    <property type="entry name" value="ATP_grasp_subdomain_1"/>
</dbReference>
<evidence type="ECO:0000313" key="19">
    <source>
        <dbReference type="Proteomes" id="UP001328733"/>
    </source>
</evidence>
<protein>
    <recommendedName>
        <fullName evidence="6">Phosphoenolpyruvate synthase</fullName>
        <ecNumber evidence="5">2.7.9.2</ecNumber>
    </recommendedName>
    <alternativeName>
        <fullName evidence="13">Pyruvate, water dikinase</fullName>
    </alternativeName>
</protein>
<evidence type="ECO:0000256" key="3">
    <source>
        <dbReference type="ARBA" id="ARBA00004742"/>
    </source>
</evidence>
<evidence type="ECO:0000256" key="12">
    <source>
        <dbReference type="ARBA" id="ARBA00022842"/>
    </source>
</evidence>
<dbReference type="Proteomes" id="UP001328733">
    <property type="component" value="Unassembled WGS sequence"/>
</dbReference>
<evidence type="ECO:0000256" key="9">
    <source>
        <dbReference type="ARBA" id="ARBA00022741"/>
    </source>
</evidence>
<evidence type="ECO:0000256" key="4">
    <source>
        <dbReference type="ARBA" id="ARBA00007837"/>
    </source>
</evidence>
<evidence type="ECO:0000256" key="14">
    <source>
        <dbReference type="ARBA" id="ARBA00047700"/>
    </source>
</evidence>
<dbReference type="InterPro" id="IPR040442">
    <property type="entry name" value="Pyrv_kinase-like_dom_sf"/>
</dbReference>
<dbReference type="InterPro" id="IPR000121">
    <property type="entry name" value="PEP_util_C"/>
</dbReference>
<evidence type="ECO:0000256" key="8">
    <source>
        <dbReference type="ARBA" id="ARBA00022723"/>
    </source>
</evidence>
<comment type="cofactor">
    <cofactor evidence="1">
        <name>Mg(2+)</name>
        <dbReference type="ChEBI" id="CHEBI:18420"/>
    </cofactor>
</comment>
<evidence type="ECO:0000256" key="2">
    <source>
        <dbReference type="ARBA" id="ARBA00002988"/>
    </source>
</evidence>
<comment type="catalytic activity">
    <reaction evidence="14">
        <text>pyruvate + ATP + H2O = phosphoenolpyruvate + AMP + phosphate + 2 H(+)</text>
        <dbReference type="Rhea" id="RHEA:11364"/>
        <dbReference type="ChEBI" id="CHEBI:15361"/>
        <dbReference type="ChEBI" id="CHEBI:15377"/>
        <dbReference type="ChEBI" id="CHEBI:15378"/>
        <dbReference type="ChEBI" id="CHEBI:30616"/>
        <dbReference type="ChEBI" id="CHEBI:43474"/>
        <dbReference type="ChEBI" id="CHEBI:58702"/>
        <dbReference type="ChEBI" id="CHEBI:456215"/>
        <dbReference type="EC" id="2.7.9.2"/>
    </reaction>
</comment>
<dbReference type="InterPro" id="IPR008279">
    <property type="entry name" value="PEP-util_enz_mobile_dom"/>
</dbReference>
<dbReference type="EMBL" id="JBAFSM010000038">
    <property type="protein sequence ID" value="MEG3438993.1"/>
    <property type="molecule type" value="Genomic_DNA"/>
</dbReference>
<evidence type="ECO:0000256" key="13">
    <source>
        <dbReference type="ARBA" id="ARBA00033470"/>
    </source>
</evidence>
<evidence type="ECO:0000259" key="16">
    <source>
        <dbReference type="Pfam" id="PF01326"/>
    </source>
</evidence>
<evidence type="ECO:0000259" key="17">
    <source>
        <dbReference type="Pfam" id="PF02896"/>
    </source>
</evidence>
<sequence length="730" mass="81172">MTILSWLDGVSSLDRPLVGEKAFVLSELRRREYPIADGFTIINTAFQQFFENINDSASMLADFPHSSLYLDIDDSKALQVVARESRRVIRESSLPGEWLAELTEAVGKLRSDALIWRFSLPGTIARRSTGLLTAPVSRADPESIENALKTAWAELFTAKSLFYWRRMGIGLDTVRLAILVQPLVNAVCSGRVTVETDRLRIEATWGLDRSLRDGEVAPDIYTVHRGNYKLLDRQLGMKSRAYSLALSGDPVTARSPDLEEQETYCLDNATLDRILELTGSLLAEKPSLTGWHWSIDADSRLYLLNCHHEETVSSPLSSPRFPLKGLAASPGIVSGVARVVTDLDQIRENLENSILVTPSLPPHQLTHLRSLKGIITEYGGITSHGAILARELGIPAVVGVPNATSALRSGETILLDGTMGLISKGDRAIERVDSVPLAPIDPTPIGTRLMVNISQIDSIDRVLTLPVDGIGLLRSEWMLGEPLSRRSLPEWMELERREEFIGEIALLIGHFASRFAPRPVFYRSFDNSLENDGEDRRGTLAYTLDPTFFELELQALRRVQTDATNVNLILPFVRSIEEFIFCRERVRMAGLTGVPSFQLWIMSEVPSVIFQLPDYVRAGVQGIAIGTNDLARWLLGIDRDRPPRSEQLTTRHPALLAALKQTIQQARRLNIPCSVCGVSIVENPDSIDDLVKWGVTSLSVDPDSVLSTREAIVRSERRLLLETARETSFE</sequence>
<dbReference type="SUPFAM" id="SSF56059">
    <property type="entry name" value="Glutathione synthetase ATP-binding domain-like"/>
    <property type="match status" value="1"/>
</dbReference>
<dbReference type="Gene3D" id="3.30.470.20">
    <property type="entry name" value="ATP-grasp fold, B domain"/>
    <property type="match status" value="1"/>
</dbReference>
<dbReference type="Pfam" id="PF00391">
    <property type="entry name" value="PEP-utilizers"/>
    <property type="match status" value="1"/>
</dbReference>
<comment type="pathway">
    <text evidence="3">Carbohydrate biosynthesis; gluconeogenesis.</text>
</comment>
<name>A0AAW9QYQ9_9CHRO</name>
<evidence type="ECO:0000313" key="18">
    <source>
        <dbReference type="EMBL" id="MEG3438993.1"/>
    </source>
</evidence>
<dbReference type="SUPFAM" id="SSF51621">
    <property type="entry name" value="Phosphoenolpyruvate/pyruvate domain"/>
    <property type="match status" value="1"/>
</dbReference>
<proteinExistence type="inferred from homology"/>
<evidence type="ECO:0000256" key="6">
    <source>
        <dbReference type="ARBA" id="ARBA00021623"/>
    </source>
</evidence>
<evidence type="ECO:0000259" key="15">
    <source>
        <dbReference type="Pfam" id="PF00391"/>
    </source>
</evidence>
<dbReference type="PANTHER" id="PTHR43030">
    <property type="entry name" value="PHOSPHOENOLPYRUVATE SYNTHASE"/>
    <property type="match status" value="1"/>
</dbReference>
<evidence type="ECO:0000256" key="10">
    <source>
        <dbReference type="ARBA" id="ARBA00022777"/>
    </source>
</evidence>
<gene>
    <name evidence="18" type="ORF">V0288_17845</name>
</gene>
<dbReference type="AlphaFoldDB" id="A0AAW9QYQ9"/>
<keyword evidence="9" id="KW-0547">Nucleotide-binding</keyword>
<accession>A0AAW9QYQ9</accession>